<reference evidence="1" key="1">
    <citation type="submission" date="2017-02" db="UniProtKB">
        <authorList>
            <consortium name="WormBaseParasite"/>
        </authorList>
    </citation>
    <scope>IDENTIFICATION</scope>
</reference>
<organism evidence="1">
    <name type="scientific">Anisakis simplex</name>
    <name type="common">Herring worm</name>
    <dbReference type="NCBI Taxonomy" id="6269"/>
    <lineage>
        <taxon>Eukaryota</taxon>
        <taxon>Metazoa</taxon>
        <taxon>Ecdysozoa</taxon>
        <taxon>Nematoda</taxon>
        <taxon>Chromadorea</taxon>
        <taxon>Rhabditida</taxon>
        <taxon>Spirurina</taxon>
        <taxon>Ascaridomorpha</taxon>
        <taxon>Ascaridoidea</taxon>
        <taxon>Anisakidae</taxon>
        <taxon>Anisakis</taxon>
        <taxon>Anisakis simplex complex</taxon>
    </lineage>
</organism>
<evidence type="ECO:0000313" key="1">
    <source>
        <dbReference type="WBParaSite" id="ASIM_0000483101-mRNA-1"/>
    </source>
</evidence>
<accession>A0A0M3JB57</accession>
<protein>
    <submittedName>
        <fullName evidence="1">Flavin reductase</fullName>
    </submittedName>
</protein>
<name>A0A0M3JB57_ANISI</name>
<proteinExistence type="predicted"/>
<dbReference type="AlphaFoldDB" id="A0A0M3JB57"/>
<sequence length="39" mass="4438">LVVMGIHQHTPRSYKLESDAGWPGIRLLRLGPVYDPVHE</sequence>
<dbReference type="WBParaSite" id="ASIM_0000483101-mRNA-1">
    <property type="protein sequence ID" value="ASIM_0000483101-mRNA-1"/>
    <property type="gene ID" value="ASIM_0000483101"/>
</dbReference>